<keyword evidence="5" id="KW-0547">Nucleotide-binding</keyword>
<dbReference type="PROSITE" id="PS50109">
    <property type="entry name" value="HIS_KIN"/>
    <property type="match status" value="1"/>
</dbReference>
<dbReference type="Pfam" id="PF02518">
    <property type="entry name" value="HATPase_c"/>
    <property type="match status" value="1"/>
</dbReference>
<dbReference type="Gene3D" id="3.30.565.10">
    <property type="entry name" value="Histidine kinase-like ATPase, C-terminal domain"/>
    <property type="match status" value="1"/>
</dbReference>
<keyword evidence="7" id="KW-0067">ATP-binding</keyword>
<dbReference type="SMART" id="SM00388">
    <property type="entry name" value="HisKA"/>
    <property type="match status" value="1"/>
</dbReference>
<keyword evidence="6 10" id="KW-0418">Kinase</keyword>
<dbReference type="PRINTS" id="PR00344">
    <property type="entry name" value="BCTRLSENSOR"/>
</dbReference>
<evidence type="ECO:0000256" key="5">
    <source>
        <dbReference type="ARBA" id="ARBA00022741"/>
    </source>
</evidence>
<keyword evidence="11" id="KW-1185">Reference proteome</keyword>
<dbReference type="GO" id="GO:0016301">
    <property type="term" value="F:kinase activity"/>
    <property type="evidence" value="ECO:0007669"/>
    <property type="project" value="UniProtKB-KW"/>
</dbReference>
<dbReference type="Gene3D" id="1.10.287.130">
    <property type="match status" value="1"/>
</dbReference>
<dbReference type="EMBL" id="JBHSDY010000002">
    <property type="protein sequence ID" value="MFC4296916.1"/>
    <property type="molecule type" value="Genomic_DNA"/>
</dbReference>
<dbReference type="PANTHER" id="PTHR43065:SF10">
    <property type="entry name" value="PEROXIDE STRESS-ACTIVATED HISTIDINE KINASE MAK3"/>
    <property type="match status" value="1"/>
</dbReference>
<comment type="caution">
    <text evidence="10">The sequence shown here is derived from an EMBL/GenBank/DDBJ whole genome shotgun (WGS) entry which is preliminary data.</text>
</comment>
<dbReference type="InterPro" id="IPR005467">
    <property type="entry name" value="His_kinase_dom"/>
</dbReference>
<evidence type="ECO:0000259" key="9">
    <source>
        <dbReference type="PROSITE" id="PS50109"/>
    </source>
</evidence>
<evidence type="ECO:0000256" key="6">
    <source>
        <dbReference type="ARBA" id="ARBA00022777"/>
    </source>
</evidence>
<dbReference type="InterPro" id="IPR003661">
    <property type="entry name" value="HisK_dim/P_dom"/>
</dbReference>
<dbReference type="Proteomes" id="UP001595756">
    <property type="component" value="Unassembled WGS sequence"/>
</dbReference>
<dbReference type="InterPro" id="IPR036890">
    <property type="entry name" value="HATPase_C_sf"/>
</dbReference>
<dbReference type="SMART" id="SM00387">
    <property type="entry name" value="HATPase_c"/>
    <property type="match status" value="1"/>
</dbReference>
<evidence type="ECO:0000256" key="2">
    <source>
        <dbReference type="ARBA" id="ARBA00012438"/>
    </source>
</evidence>
<dbReference type="InterPro" id="IPR036097">
    <property type="entry name" value="HisK_dim/P_sf"/>
</dbReference>
<comment type="catalytic activity">
    <reaction evidence="1">
        <text>ATP + protein L-histidine = ADP + protein N-phospho-L-histidine.</text>
        <dbReference type="EC" id="2.7.13.3"/>
    </reaction>
</comment>
<evidence type="ECO:0000256" key="7">
    <source>
        <dbReference type="ARBA" id="ARBA00022840"/>
    </source>
</evidence>
<sequence>MRARPWAILAWGLLLLLAIGAMALWQQRSLAQELERESGALNRLLSQRAGQHDAHLTALSAIASASAEPERELFLEVASTITHFYPRIDDVQLVPLDAQAPVIGTGPLAPDLADRIRAAARASTGDIALMPYPGRAHHYLMVKRSPNTPAARYGLALGINAEKLVDEAGAFWHRPGVVLALAMPDGRPLAGQSHPSGVVRSGRVIDSASQPLILETGLNVGWADRLPPAPTALLLALVSLLYWAALGAWRQRARARVVAEQARINALESRLAHASRVNALGEMASGLTHELTQPLTAILAQAQAGRRLAASGQGAALESVLDGMIAQARRASAILDRFRDWSRPRPPSNAAFDLRETVRNVQALLAPKAASSGVRIEFSVPGDPVLVRADPVEMEQAAFNLVRNAIEAVEGRADARIAVDLRPQGGRAVLDVVDNGPGVAPDIRADLFTPFATTREGGMGLGLALSRRLVERIDGDLDLIDGPNPGATFRMAIPLAGAQEEDPS</sequence>
<dbReference type="SUPFAM" id="SSF47384">
    <property type="entry name" value="Homodimeric domain of signal transducing histidine kinase"/>
    <property type="match status" value="1"/>
</dbReference>
<evidence type="ECO:0000256" key="1">
    <source>
        <dbReference type="ARBA" id="ARBA00000085"/>
    </source>
</evidence>
<evidence type="ECO:0000256" key="4">
    <source>
        <dbReference type="ARBA" id="ARBA00022679"/>
    </source>
</evidence>
<dbReference type="EC" id="2.7.13.3" evidence="2"/>
<organism evidence="10 11">
    <name type="scientific">Castellaniella hirudinis</name>
    <dbReference type="NCBI Taxonomy" id="1144617"/>
    <lineage>
        <taxon>Bacteria</taxon>
        <taxon>Pseudomonadati</taxon>
        <taxon>Pseudomonadota</taxon>
        <taxon>Betaproteobacteria</taxon>
        <taxon>Burkholderiales</taxon>
        <taxon>Alcaligenaceae</taxon>
        <taxon>Castellaniella</taxon>
    </lineage>
</organism>
<dbReference type="InterPro" id="IPR003594">
    <property type="entry name" value="HATPase_dom"/>
</dbReference>
<keyword evidence="4" id="KW-0808">Transferase</keyword>
<evidence type="ECO:0000256" key="8">
    <source>
        <dbReference type="ARBA" id="ARBA00023012"/>
    </source>
</evidence>
<protein>
    <recommendedName>
        <fullName evidence="2">histidine kinase</fullName>
        <ecNumber evidence="2">2.7.13.3</ecNumber>
    </recommendedName>
</protein>
<dbReference type="CDD" id="cd00082">
    <property type="entry name" value="HisKA"/>
    <property type="match status" value="1"/>
</dbReference>
<dbReference type="Pfam" id="PF00512">
    <property type="entry name" value="HisKA"/>
    <property type="match status" value="1"/>
</dbReference>
<reference evidence="11" key="1">
    <citation type="journal article" date="2019" name="Int. J. Syst. Evol. Microbiol.">
        <title>The Global Catalogue of Microorganisms (GCM) 10K type strain sequencing project: providing services to taxonomists for standard genome sequencing and annotation.</title>
        <authorList>
            <consortium name="The Broad Institute Genomics Platform"/>
            <consortium name="The Broad Institute Genome Sequencing Center for Infectious Disease"/>
            <person name="Wu L."/>
            <person name="Ma J."/>
        </authorList>
    </citation>
    <scope>NUCLEOTIDE SEQUENCE [LARGE SCALE GENOMIC DNA]</scope>
    <source>
        <strain evidence="11">CGMCC 1.19029</strain>
    </source>
</reference>
<evidence type="ECO:0000313" key="11">
    <source>
        <dbReference type="Proteomes" id="UP001595756"/>
    </source>
</evidence>
<feature type="domain" description="Histidine kinase" evidence="9">
    <location>
        <begin position="286"/>
        <end position="497"/>
    </location>
</feature>
<keyword evidence="8" id="KW-0902">Two-component regulatory system</keyword>
<dbReference type="PANTHER" id="PTHR43065">
    <property type="entry name" value="SENSOR HISTIDINE KINASE"/>
    <property type="match status" value="1"/>
</dbReference>
<accession>A0ABV8RU75</accession>
<gene>
    <name evidence="10" type="ORF">ACFO0J_02525</name>
</gene>
<keyword evidence="3" id="KW-0597">Phosphoprotein</keyword>
<dbReference type="InterPro" id="IPR004358">
    <property type="entry name" value="Sig_transdc_His_kin-like_C"/>
</dbReference>
<dbReference type="RefSeq" id="WP_376811487.1">
    <property type="nucleotide sequence ID" value="NZ_JBHSDY010000002.1"/>
</dbReference>
<evidence type="ECO:0000313" key="10">
    <source>
        <dbReference type="EMBL" id="MFC4296916.1"/>
    </source>
</evidence>
<evidence type="ECO:0000256" key="3">
    <source>
        <dbReference type="ARBA" id="ARBA00022553"/>
    </source>
</evidence>
<proteinExistence type="predicted"/>
<name>A0ABV8RU75_9BURK</name>
<dbReference type="SUPFAM" id="SSF55874">
    <property type="entry name" value="ATPase domain of HSP90 chaperone/DNA topoisomerase II/histidine kinase"/>
    <property type="match status" value="1"/>
</dbReference>